<proteinExistence type="predicted"/>
<dbReference type="OrthoDB" id="7779114at2"/>
<protein>
    <submittedName>
        <fullName evidence="1">Uncharacterized protein</fullName>
    </submittedName>
</protein>
<dbReference type="EMBL" id="WMIG01000001">
    <property type="protein sequence ID" value="MTH57664.1"/>
    <property type="molecule type" value="Genomic_DNA"/>
</dbReference>
<name>A0A844HH07_9RHOB</name>
<reference evidence="1 2" key="1">
    <citation type="submission" date="2019-11" db="EMBL/GenBank/DDBJ databases">
        <authorList>
            <person name="Dong K."/>
        </authorList>
    </citation>
    <scope>NUCLEOTIDE SEQUENCE [LARGE SCALE GENOMIC DNA]</scope>
    <source>
        <strain evidence="1 2">NBRC 112902</strain>
    </source>
</reference>
<gene>
    <name evidence="1" type="ORF">GL300_00390</name>
</gene>
<sequence length="62" mass="6941">MKIPLVPTTPQAVTDARMVICDPELAARLPETLRRVAFMIVASQHGIRVSQRQRPARKGPHQ</sequence>
<evidence type="ECO:0000313" key="2">
    <source>
        <dbReference type="Proteomes" id="UP000449846"/>
    </source>
</evidence>
<dbReference type="AlphaFoldDB" id="A0A844HH07"/>
<evidence type="ECO:0000313" key="1">
    <source>
        <dbReference type="EMBL" id="MTH57664.1"/>
    </source>
</evidence>
<accession>A0A844HH07</accession>
<organism evidence="1 2">
    <name type="scientific">Paracoccus litorisediminis</name>
    <dbReference type="NCBI Taxonomy" id="2006130"/>
    <lineage>
        <taxon>Bacteria</taxon>
        <taxon>Pseudomonadati</taxon>
        <taxon>Pseudomonadota</taxon>
        <taxon>Alphaproteobacteria</taxon>
        <taxon>Rhodobacterales</taxon>
        <taxon>Paracoccaceae</taxon>
        <taxon>Paracoccus</taxon>
    </lineage>
</organism>
<dbReference type="RefSeq" id="WP_155037609.1">
    <property type="nucleotide sequence ID" value="NZ_JBHGCD010000006.1"/>
</dbReference>
<dbReference type="Proteomes" id="UP000449846">
    <property type="component" value="Unassembled WGS sequence"/>
</dbReference>
<comment type="caution">
    <text evidence="1">The sequence shown here is derived from an EMBL/GenBank/DDBJ whole genome shotgun (WGS) entry which is preliminary data.</text>
</comment>
<keyword evidence="2" id="KW-1185">Reference proteome</keyword>